<dbReference type="SUPFAM" id="SSF64268">
    <property type="entry name" value="PX domain"/>
    <property type="match status" value="1"/>
</dbReference>
<sequence>MSTFVDNKQGTKVYIPEVELQQPENYMVYQIAVEVGPVSWRVPHRYKDFVELHDKLVADHGVTKDLLPPKKVIGNRDPVFVEKRRSALEMYLASVLTFLLHTMPRELAIFLDFHKYDILFILQEMAVNFFENGDEHLRSSKHYVFTPLQLHAISERLKQPCPPREMVDKKYDFSHVLDFCYQLNSLSILGSSSVFGNSNIVYNNLLFELSSFKAVDSLYITNLPVANIYGVGLLRENLISLSAHHCRLERISHVLLCDDVHKEASSASEPQQAWKKMTCVNLSNNEISEIDASVKLMPRVEQLFLNNNRLSSLDNLTLLPHLAQLHLSGNCFSSLNELHRKIGNVVHLDLSENQIVSLEGFSKLYSLETLNLASNQISDLDQVKHICNLPCLENVVLTGNPLAIVVDYRVKVLEQFGARATLICLDNEISSQKEHDTVAVLQALRIAKEGRPPPFVCSSTP</sequence>
<dbReference type="PANTHER" id="PTHR15454">
    <property type="entry name" value="NISCHARIN RELATED"/>
    <property type="match status" value="1"/>
</dbReference>
<dbReference type="GO" id="GO:0005737">
    <property type="term" value="C:cytoplasm"/>
    <property type="evidence" value="ECO:0007669"/>
    <property type="project" value="TreeGrafter"/>
</dbReference>
<dbReference type="Pfam" id="PF00787">
    <property type="entry name" value="PX"/>
    <property type="match status" value="1"/>
</dbReference>
<dbReference type="GeneID" id="117647653"/>
<accession>A0A6P8ZQ86</accession>
<dbReference type="Gene3D" id="3.30.1520.10">
    <property type="entry name" value="Phox-like domain"/>
    <property type="match status" value="1"/>
</dbReference>
<proteinExistence type="predicted"/>
<feature type="domain" description="PX" evidence="3">
    <location>
        <begin position="7"/>
        <end position="137"/>
    </location>
</feature>
<keyword evidence="4" id="KW-1185">Reference proteome</keyword>
<dbReference type="InterPro" id="IPR001683">
    <property type="entry name" value="PX_dom"/>
</dbReference>
<evidence type="ECO:0000256" key="1">
    <source>
        <dbReference type="ARBA" id="ARBA00022614"/>
    </source>
</evidence>
<dbReference type="InterPro" id="IPR001611">
    <property type="entry name" value="Leu-rich_rpt"/>
</dbReference>
<dbReference type="AlphaFoldDB" id="A0A6P8ZQ86"/>
<dbReference type="Gene3D" id="3.80.10.10">
    <property type="entry name" value="Ribonuclease Inhibitor"/>
    <property type="match status" value="2"/>
</dbReference>
<evidence type="ECO:0000313" key="4">
    <source>
        <dbReference type="Proteomes" id="UP000515158"/>
    </source>
</evidence>
<dbReference type="SMART" id="SM00369">
    <property type="entry name" value="LRR_TYP"/>
    <property type="match status" value="3"/>
</dbReference>
<dbReference type="InterPro" id="IPR032675">
    <property type="entry name" value="LRR_dom_sf"/>
</dbReference>
<dbReference type="RefSeq" id="XP_034245419.1">
    <property type="nucleotide sequence ID" value="XM_034389528.1"/>
</dbReference>
<dbReference type="PROSITE" id="PS50195">
    <property type="entry name" value="PX"/>
    <property type="match status" value="1"/>
</dbReference>
<dbReference type="SMART" id="SM00312">
    <property type="entry name" value="PX"/>
    <property type="match status" value="1"/>
</dbReference>
<evidence type="ECO:0000256" key="2">
    <source>
        <dbReference type="ARBA" id="ARBA00022737"/>
    </source>
</evidence>
<dbReference type="OrthoDB" id="430293at2759"/>
<dbReference type="InterPro" id="IPR003591">
    <property type="entry name" value="Leu-rich_rpt_typical-subtyp"/>
</dbReference>
<dbReference type="InParanoid" id="A0A6P8ZQ86"/>
<dbReference type="InterPro" id="IPR036871">
    <property type="entry name" value="PX_dom_sf"/>
</dbReference>
<dbReference type="InterPro" id="IPR025875">
    <property type="entry name" value="Leu-rich_rpt_4"/>
</dbReference>
<dbReference type="SMART" id="SM00365">
    <property type="entry name" value="LRR_SD22"/>
    <property type="match status" value="3"/>
</dbReference>
<reference evidence="5" key="1">
    <citation type="submission" date="2025-08" db="UniProtKB">
        <authorList>
            <consortium name="RefSeq"/>
        </authorList>
    </citation>
    <scope>IDENTIFICATION</scope>
    <source>
        <tissue evidence="5">Total insect</tissue>
    </source>
</reference>
<keyword evidence="1" id="KW-0433">Leucine-rich repeat</keyword>
<evidence type="ECO:0000259" key="3">
    <source>
        <dbReference type="PROSITE" id="PS50195"/>
    </source>
</evidence>
<organism evidence="5">
    <name type="scientific">Thrips palmi</name>
    <name type="common">Melon thrips</name>
    <dbReference type="NCBI Taxonomy" id="161013"/>
    <lineage>
        <taxon>Eukaryota</taxon>
        <taxon>Metazoa</taxon>
        <taxon>Ecdysozoa</taxon>
        <taxon>Arthropoda</taxon>
        <taxon>Hexapoda</taxon>
        <taxon>Insecta</taxon>
        <taxon>Pterygota</taxon>
        <taxon>Neoptera</taxon>
        <taxon>Paraneoptera</taxon>
        <taxon>Thysanoptera</taxon>
        <taxon>Terebrantia</taxon>
        <taxon>Thripoidea</taxon>
        <taxon>Thripidae</taxon>
        <taxon>Thrips</taxon>
    </lineage>
</organism>
<name>A0A6P8ZQ86_THRPL</name>
<dbReference type="PROSITE" id="PS51450">
    <property type="entry name" value="LRR"/>
    <property type="match status" value="3"/>
</dbReference>
<keyword evidence="2" id="KW-0677">Repeat</keyword>
<protein>
    <submittedName>
        <fullName evidence="5">Nischarin</fullName>
    </submittedName>
</protein>
<dbReference type="GO" id="GO:0035091">
    <property type="term" value="F:phosphatidylinositol binding"/>
    <property type="evidence" value="ECO:0007669"/>
    <property type="project" value="InterPro"/>
</dbReference>
<dbReference type="Pfam" id="PF12799">
    <property type="entry name" value="LRR_4"/>
    <property type="match status" value="1"/>
</dbReference>
<gene>
    <name evidence="5" type="primary">LOC117647653</name>
</gene>
<dbReference type="KEGG" id="tpal:117647653"/>
<dbReference type="SUPFAM" id="SSF52075">
    <property type="entry name" value="Outer arm dynein light chain 1"/>
    <property type="match status" value="1"/>
</dbReference>
<evidence type="ECO:0000313" key="5">
    <source>
        <dbReference type="RefSeq" id="XP_034245419.1"/>
    </source>
</evidence>
<dbReference type="Proteomes" id="UP000515158">
    <property type="component" value="Unplaced"/>
</dbReference>
<dbReference type="FunFam" id="3.30.1520.10:FF:000020">
    <property type="entry name" value="nischarin isoform X1"/>
    <property type="match status" value="1"/>
</dbReference>
<dbReference type="FunCoup" id="A0A6P8ZQ86">
    <property type="interactions" value="73"/>
</dbReference>
<dbReference type="PANTHER" id="PTHR15454:SF35">
    <property type="entry name" value="NISCHARIN"/>
    <property type="match status" value="1"/>
</dbReference>